<dbReference type="Gene3D" id="3.90.1150.10">
    <property type="entry name" value="Aspartate Aminotransferase, domain 1"/>
    <property type="match status" value="1"/>
</dbReference>
<sequence>MTSGSPAARHAFGAEFPGAVGFLNSPTYGLPPTFLTDELSEHLRQWQAGTMAPPSFDEHVLRGRTAYAALTGTRTESVAMGGSVSALLALVAAAVPDGSRVATLAGEFTSTTFPFAAHVGRGVTVTELPPEELLDAADAYDVVTVSLVQSASGAVLDAEALRSRLAGTDVLSVVDVTQAVGWKRLDLGWADVTVGAVYKWLLAPRGTAWMSLSDRVADAMTPLAANWYAGEHPWSTIYGLPLRLAGDARRFDASPAWFGALGSGLTLPWLASLDAAAVEAHCVGLANRLRAELSLPPSAPGCESAIVSIPAGVSADAAELLAGAGIRAAVRAGAVRVGFHLYNTADDLDRLVDALG</sequence>
<dbReference type="AlphaFoldDB" id="A0A7I7RZJ6"/>
<feature type="domain" description="Aminotransferase class V" evidence="1">
    <location>
        <begin position="137"/>
        <end position="351"/>
    </location>
</feature>
<dbReference type="EMBL" id="AP022593">
    <property type="protein sequence ID" value="BBY49630.1"/>
    <property type="molecule type" value="Genomic_DNA"/>
</dbReference>
<dbReference type="SUPFAM" id="SSF53383">
    <property type="entry name" value="PLP-dependent transferases"/>
    <property type="match status" value="1"/>
</dbReference>
<dbReference type="Pfam" id="PF00266">
    <property type="entry name" value="Aminotran_5"/>
    <property type="match status" value="1"/>
</dbReference>
<name>A0A7I7RZJ6_9MYCO</name>
<dbReference type="PANTHER" id="PTHR43586">
    <property type="entry name" value="CYSTEINE DESULFURASE"/>
    <property type="match status" value="1"/>
</dbReference>
<organism evidence="2 3">
    <name type="scientific">Mycolicibacterium arabiense</name>
    <dbReference type="NCBI Taxonomy" id="1286181"/>
    <lineage>
        <taxon>Bacteria</taxon>
        <taxon>Bacillati</taxon>
        <taxon>Actinomycetota</taxon>
        <taxon>Actinomycetes</taxon>
        <taxon>Mycobacteriales</taxon>
        <taxon>Mycobacteriaceae</taxon>
        <taxon>Mycolicibacterium</taxon>
    </lineage>
</organism>
<evidence type="ECO:0000259" key="1">
    <source>
        <dbReference type="Pfam" id="PF00266"/>
    </source>
</evidence>
<dbReference type="InterPro" id="IPR015421">
    <property type="entry name" value="PyrdxlP-dep_Trfase_major"/>
</dbReference>
<keyword evidence="3" id="KW-1185">Reference proteome</keyword>
<reference evidence="2 3" key="1">
    <citation type="journal article" date="2019" name="Emerg. Microbes Infect.">
        <title>Comprehensive subspecies identification of 175 nontuberculous mycobacteria species based on 7547 genomic profiles.</title>
        <authorList>
            <person name="Matsumoto Y."/>
            <person name="Kinjo T."/>
            <person name="Motooka D."/>
            <person name="Nabeya D."/>
            <person name="Jung N."/>
            <person name="Uechi K."/>
            <person name="Horii T."/>
            <person name="Iida T."/>
            <person name="Fujita J."/>
            <person name="Nakamura S."/>
        </authorList>
    </citation>
    <scope>NUCLEOTIDE SEQUENCE [LARGE SCALE GENOMIC DNA]</scope>
    <source>
        <strain evidence="2 3">JCM 18538</strain>
    </source>
</reference>
<dbReference type="GO" id="GO:0008483">
    <property type="term" value="F:transaminase activity"/>
    <property type="evidence" value="ECO:0007669"/>
    <property type="project" value="UniProtKB-KW"/>
</dbReference>
<proteinExistence type="predicted"/>
<dbReference type="InterPro" id="IPR015422">
    <property type="entry name" value="PyrdxlP-dep_Trfase_small"/>
</dbReference>
<evidence type="ECO:0000313" key="3">
    <source>
        <dbReference type="Proteomes" id="UP000467428"/>
    </source>
</evidence>
<dbReference type="InterPro" id="IPR015424">
    <property type="entry name" value="PyrdxlP-dep_Trfase"/>
</dbReference>
<keyword evidence="2" id="KW-0032">Aminotransferase</keyword>
<dbReference type="KEGG" id="marz:MARA_30980"/>
<geneLocation type="plasmid" evidence="3">
    <name>pjcm18538 dna</name>
</geneLocation>
<protein>
    <submittedName>
        <fullName evidence="2">Aminotransferase class V</fullName>
    </submittedName>
</protein>
<evidence type="ECO:0000313" key="2">
    <source>
        <dbReference type="EMBL" id="BBY49630.1"/>
    </source>
</evidence>
<keyword evidence="2" id="KW-0808">Transferase</keyword>
<dbReference type="InterPro" id="IPR000192">
    <property type="entry name" value="Aminotrans_V_dom"/>
</dbReference>
<dbReference type="Proteomes" id="UP000467428">
    <property type="component" value="Chromosome"/>
</dbReference>
<gene>
    <name evidence="2" type="ORF">MARA_30980</name>
</gene>
<dbReference type="Gene3D" id="3.40.640.10">
    <property type="entry name" value="Type I PLP-dependent aspartate aminotransferase-like (Major domain)"/>
    <property type="match status" value="1"/>
</dbReference>
<dbReference type="PANTHER" id="PTHR43586:SF21">
    <property type="entry name" value="PYRIDOXAL PHOSPHATE (PLP)-DEPENDENT ASPARTATE AMINOTRANSFERASE SUPERFAMILY"/>
    <property type="match status" value="1"/>
</dbReference>
<accession>A0A7I7RZJ6</accession>
<dbReference type="RefSeq" id="WP_163919235.1">
    <property type="nucleotide sequence ID" value="NZ_AP022593.1"/>
</dbReference>